<organism evidence="2 3">
    <name type="scientific">Perkinsus olseni</name>
    <name type="common">Perkinsus atlanticus</name>
    <dbReference type="NCBI Taxonomy" id="32597"/>
    <lineage>
        <taxon>Eukaryota</taxon>
        <taxon>Sar</taxon>
        <taxon>Alveolata</taxon>
        <taxon>Perkinsozoa</taxon>
        <taxon>Perkinsea</taxon>
        <taxon>Perkinsida</taxon>
        <taxon>Perkinsidae</taxon>
        <taxon>Perkinsus</taxon>
    </lineage>
</organism>
<evidence type="ECO:0000313" key="2">
    <source>
        <dbReference type="EMBL" id="KAF4722463.1"/>
    </source>
</evidence>
<feature type="compositionally biased region" description="Polar residues" evidence="1">
    <location>
        <begin position="28"/>
        <end position="38"/>
    </location>
</feature>
<name>A0A7J6RPI0_PEROL</name>
<feature type="compositionally biased region" description="Basic and acidic residues" evidence="1">
    <location>
        <begin position="90"/>
        <end position="106"/>
    </location>
</feature>
<proteinExistence type="predicted"/>
<evidence type="ECO:0000256" key="1">
    <source>
        <dbReference type="SAM" id="MobiDB-lite"/>
    </source>
</evidence>
<reference evidence="2 3" key="1">
    <citation type="submission" date="2020-04" db="EMBL/GenBank/DDBJ databases">
        <title>Perkinsus olseni comparative genomics.</title>
        <authorList>
            <person name="Bogema D.R."/>
        </authorList>
    </citation>
    <scope>NUCLEOTIDE SEQUENCE [LARGE SCALE GENOMIC DNA]</scope>
    <source>
        <strain evidence="2">ATCC PRA-205</strain>
    </source>
</reference>
<feature type="non-terminal residue" evidence="2">
    <location>
        <position position="1"/>
    </location>
</feature>
<gene>
    <name evidence="2" type="ORF">FOZ62_012426</name>
</gene>
<dbReference type="EMBL" id="JABANM010020665">
    <property type="protein sequence ID" value="KAF4722463.1"/>
    <property type="molecule type" value="Genomic_DNA"/>
</dbReference>
<feature type="non-terminal residue" evidence="2">
    <location>
        <position position="172"/>
    </location>
</feature>
<feature type="compositionally biased region" description="Polar residues" evidence="1">
    <location>
        <begin position="132"/>
        <end position="146"/>
    </location>
</feature>
<evidence type="ECO:0000313" key="3">
    <source>
        <dbReference type="Proteomes" id="UP000574390"/>
    </source>
</evidence>
<dbReference type="Proteomes" id="UP000574390">
    <property type="component" value="Unassembled WGS sequence"/>
</dbReference>
<protein>
    <submittedName>
        <fullName evidence="2">Uncharacterized protein</fullName>
    </submittedName>
</protein>
<sequence length="172" mass="18693">EALGNIAERPDPNKVKGREKGDEEHQTAETGNQVTSGEFVSLPSMEHEASGERAARGDEEERGSNSRGVEDSRAGRDSRREGAFGIQNPGEEHIVEKADNAGEYRENAPSQTAVGRHPPGVGAPPFPEPVTTALSSGTPYSNNPCNSGQHRQYWPANEPARSPYWYSVPEFH</sequence>
<accession>A0A7J6RPI0</accession>
<feature type="compositionally biased region" description="Basic and acidic residues" evidence="1">
    <location>
        <begin position="8"/>
        <end position="27"/>
    </location>
</feature>
<comment type="caution">
    <text evidence="2">The sequence shown here is derived from an EMBL/GenBank/DDBJ whole genome shotgun (WGS) entry which is preliminary data.</text>
</comment>
<dbReference type="AlphaFoldDB" id="A0A7J6RPI0"/>
<feature type="region of interest" description="Disordered" evidence="1">
    <location>
        <begin position="1"/>
        <end position="146"/>
    </location>
</feature>
<feature type="compositionally biased region" description="Basic and acidic residues" evidence="1">
    <location>
        <begin position="45"/>
        <end position="82"/>
    </location>
</feature>